<comment type="subcellular location">
    <subcellularLocation>
        <location evidence="1">Membrane</location>
    </subcellularLocation>
</comment>
<dbReference type="SUPFAM" id="SSF48726">
    <property type="entry name" value="Immunoglobulin"/>
    <property type="match status" value="2"/>
</dbReference>
<dbReference type="InterPro" id="IPR015631">
    <property type="entry name" value="CD2/SLAM_rcpt"/>
</dbReference>
<dbReference type="Pfam" id="PF13927">
    <property type="entry name" value="Ig_3"/>
    <property type="match status" value="1"/>
</dbReference>
<evidence type="ECO:0000256" key="3">
    <source>
        <dbReference type="ARBA" id="ARBA00023136"/>
    </source>
</evidence>
<evidence type="ECO:0000259" key="5">
    <source>
        <dbReference type="PROSITE" id="PS50835"/>
    </source>
</evidence>
<dbReference type="GO" id="GO:0005911">
    <property type="term" value="C:cell-cell junction"/>
    <property type="evidence" value="ECO:0007669"/>
    <property type="project" value="TreeGrafter"/>
</dbReference>
<evidence type="ECO:0000313" key="6">
    <source>
        <dbReference type="EMBL" id="KFQ35145.1"/>
    </source>
</evidence>
<dbReference type="InterPro" id="IPR003599">
    <property type="entry name" value="Ig_sub"/>
</dbReference>
<keyword evidence="2" id="KW-0732">Signal</keyword>
<evidence type="ECO:0000256" key="4">
    <source>
        <dbReference type="ARBA" id="ARBA00023180"/>
    </source>
</evidence>
<dbReference type="EMBL" id="KK713960">
    <property type="protein sequence ID" value="KFQ35145.1"/>
    <property type="molecule type" value="Genomic_DNA"/>
</dbReference>
<dbReference type="InterPro" id="IPR007110">
    <property type="entry name" value="Ig-like_dom"/>
</dbReference>
<dbReference type="InterPro" id="IPR003598">
    <property type="entry name" value="Ig_sub2"/>
</dbReference>
<accession>A0A091S3L6</accession>
<dbReference type="AlphaFoldDB" id="A0A091S3L6"/>
<protein>
    <recommendedName>
        <fullName evidence="5">Ig-like domain-containing protein</fullName>
    </recommendedName>
</protein>
<evidence type="ECO:0000256" key="1">
    <source>
        <dbReference type="ARBA" id="ARBA00004370"/>
    </source>
</evidence>
<dbReference type="SMART" id="SM00409">
    <property type="entry name" value="IG"/>
    <property type="match status" value="2"/>
</dbReference>
<organism evidence="6 7">
    <name type="scientific">Merops nubicus</name>
    <name type="common">Northern carmine bee-eater</name>
    <dbReference type="NCBI Taxonomy" id="57421"/>
    <lineage>
        <taxon>Eukaryota</taxon>
        <taxon>Metazoa</taxon>
        <taxon>Chordata</taxon>
        <taxon>Craniata</taxon>
        <taxon>Vertebrata</taxon>
        <taxon>Euteleostomi</taxon>
        <taxon>Archelosauria</taxon>
        <taxon>Archosauria</taxon>
        <taxon>Dinosauria</taxon>
        <taxon>Saurischia</taxon>
        <taxon>Theropoda</taxon>
        <taxon>Coelurosauria</taxon>
        <taxon>Aves</taxon>
        <taxon>Neognathae</taxon>
        <taxon>Neoaves</taxon>
        <taxon>Telluraves</taxon>
        <taxon>Coraciimorphae</taxon>
        <taxon>Coraciiformes</taxon>
        <taxon>Meropidae</taxon>
        <taxon>Merops</taxon>
    </lineage>
</organism>
<dbReference type="InterPro" id="IPR036179">
    <property type="entry name" value="Ig-like_dom_sf"/>
</dbReference>
<keyword evidence="7" id="KW-1185">Reference proteome</keyword>
<dbReference type="Proteomes" id="UP000052967">
    <property type="component" value="Unassembled WGS sequence"/>
</dbReference>
<dbReference type="PANTHER" id="PTHR12080">
    <property type="entry name" value="SIGNALING LYMPHOCYTIC ACTIVATION MOLECULE"/>
    <property type="match status" value="1"/>
</dbReference>
<dbReference type="InterPro" id="IPR013783">
    <property type="entry name" value="Ig-like_fold"/>
</dbReference>
<reference evidence="6 7" key="1">
    <citation type="submission" date="2014-04" db="EMBL/GenBank/DDBJ databases">
        <title>Genome evolution of avian class.</title>
        <authorList>
            <person name="Zhang G."/>
            <person name="Li C."/>
        </authorList>
    </citation>
    <scope>NUCLEOTIDE SEQUENCE [LARGE SCALE GENOMIC DNA]</scope>
    <source>
        <strain evidence="6">BGI_N331</strain>
    </source>
</reference>
<name>A0A091S3L6_MERNU</name>
<dbReference type="PANTHER" id="PTHR12080:SF59">
    <property type="entry name" value="HEPATIC AND GLIAL CELL ADHESION MOLECULE"/>
    <property type="match status" value="1"/>
</dbReference>
<feature type="non-terminal residue" evidence="6">
    <location>
        <position position="187"/>
    </location>
</feature>
<sequence length="187" mass="20475">RLAAVGSSVLLDAPQLKSVNVIEWEHLRNSTPEFILQHYTDLPAPTIYTAYQGRVVFYPENGSILLQGLQEADSGIYRATVDMKHDKARTTFLEVINPVPQPELQFSSNLAGSPIELVCVVPKGTVASFSWKKEGHPLPPESCHLLSADASVLQLVHGEKSDCGSYSCNVSNRISWKEATLQLTVTG</sequence>
<dbReference type="SMART" id="SM00408">
    <property type="entry name" value="IGc2"/>
    <property type="match status" value="1"/>
</dbReference>
<evidence type="ECO:0000313" key="7">
    <source>
        <dbReference type="Proteomes" id="UP000052967"/>
    </source>
</evidence>
<feature type="domain" description="Ig-like" evidence="5">
    <location>
        <begin position="102"/>
        <end position="186"/>
    </location>
</feature>
<feature type="non-terminal residue" evidence="6">
    <location>
        <position position="1"/>
    </location>
</feature>
<evidence type="ECO:0000256" key="2">
    <source>
        <dbReference type="ARBA" id="ARBA00022729"/>
    </source>
</evidence>
<keyword evidence="3" id="KW-0472">Membrane</keyword>
<proteinExistence type="predicted"/>
<dbReference type="PROSITE" id="PS50835">
    <property type="entry name" value="IG_LIKE"/>
    <property type="match status" value="1"/>
</dbReference>
<gene>
    <name evidence="6" type="ORF">N331_02668</name>
</gene>
<dbReference type="Gene3D" id="2.60.40.10">
    <property type="entry name" value="Immunoglobulins"/>
    <property type="match status" value="2"/>
</dbReference>
<keyword evidence="4" id="KW-0325">Glycoprotein</keyword>
<dbReference type="GO" id="GO:0016020">
    <property type="term" value="C:membrane"/>
    <property type="evidence" value="ECO:0007669"/>
    <property type="project" value="UniProtKB-SubCell"/>
</dbReference>